<dbReference type="PIRSF" id="PIRSF002291">
    <property type="entry name" value="AP_complex_beta"/>
    <property type="match status" value="1"/>
</dbReference>
<keyword evidence="3" id="KW-0813">Transport</keyword>
<dbReference type="InterPro" id="IPR011989">
    <property type="entry name" value="ARM-like"/>
</dbReference>
<keyword evidence="9" id="KW-1185">Reference proteome</keyword>
<comment type="subcellular location">
    <subcellularLocation>
        <location evidence="1">Endomembrane system</location>
    </subcellularLocation>
</comment>
<evidence type="ECO:0000259" key="6">
    <source>
        <dbReference type="Pfam" id="PF01602"/>
    </source>
</evidence>
<proteinExistence type="inferred from homology"/>
<dbReference type="GO" id="GO:0030117">
    <property type="term" value="C:membrane coat"/>
    <property type="evidence" value="ECO:0007669"/>
    <property type="project" value="InterPro"/>
</dbReference>
<dbReference type="Pfam" id="PF01602">
    <property type="entry name" value="Adaptin_N"/>
    <property type="match status" value="1"/>
</dbReference>
<dbReference type="InterPro" id="IPR016024">
    <property type="entry name" value="ARM-type_fold"/>
</dbReference>
<sequence>MPEHGFPKSLNSKAMSYFKGDRKYFHDLNKGSLHELRVQLVSEKTSHKNCALKRIIAGMTIGKDVSSLFPEVVNCMQTDNIELKKLVYLYLMNYARSRPDLAILAVNTFIKDSEDANPLIRALAIRTMGCIDVDEITEYLAEPLRRCLQDEDPYVRKTSAICVAKLYELRPEQVIDLGFVELLLGLLSDANSMVVANAVAALSEINEKQPLTTQLVNNLLTALSDCPEWGKVFILEAVATFKTTDDYVAQNICERIASELSSTNAAIVFPTLRILLNHMHLLRTKCEFTEQLPRKFTAPLVTLLAAEPEIQFVALRIIQLFARKSPELLRRDLKVTKKLDVLVRLVDQTNIAMVLSELKEYATEVDVDFVTKSVRAIGRCAIKVEESSGNCVSTLLDLIKTKVNYIVQEAILVVKDIFRKYPGRYESIIGILCENLESLDKPSAKASMIWIIGEYAERIDNADELLNGFLEAFNDEAPSVQLQLLTAVVKLFLKCPSDTQHLVQKVLALSTETSYNPDLRDRAYIYWRLLSSDPEIARQVVLAERPLISEPSDLLEPSLLDELLQQIGSLASVYHKPAHSFVDTTRRPREATVDLSLEEINADEIPNDCPLFTL</sequence>
<name>A0AA36G4F2_9BILA</name>
<accession>A0AA36G4F2</accession>
<comment type="caution">
    <text evidence="8">The sequence shown here is derived from an EMBL/GenBank/DDBJ whole genome shotgun (WGS) entry which is preliminary data.</text>
</comment>
<dbReference type="SUPFAM" id="SSF48371">
    <property type="entry name" value="ARM repeat"/>
    <property type="match status" value="1"/>
</dbReference>
<evidence type="ECO:0000313" key="8">
    <source>
        <dbReference type="EMBL" id="CAJ0572564.1"/>
    </source>
</evidence>
<dbReference type="GO" id="GO:0030276">
    <property type="term" value="F:clathrin binding"/>
    <property type="evidence" value="ECO:0007669"/>
    <property type="project" value="InterPro"/>
</dbReference>
<dbReference type="GO" id="GO:0016192">
    <property type="term" value="P:vesicle-mediated transport"/>
    <property type="evidence" value="ECO:0007669"/>
    <property type="project" value="InterPro"/>
</dbReference>
<gene>
    <name evidence="8" type="ORF">MSPICULIGERA_LOCUS10948</name>
    <name evidence="7" type="ORF">MSPICULIGERA_LOCUS2205</name>
</gene>
<evidence type="ECO:0000256" key="4">
    <source>
        <dbReference type="ARBA" id="ARBA00022927"/>
    </source>
</evidence>
<dbReference type="Gene3D" id="1.25.10.10">
    <property type="entry name" value="Leucine-rich Repeat Variant"/>
    <property type="match status" value="1"/>
</dbReference>
<reference evidence="8" key="1">
    <citation type="submission" date="2023-06" db="EMBL/GenBank/DDBJ databases">
        <authorList>
            <person name="Delattre M."/>
        </authorList>
    </citation>
    <scope>NUCLEOTIDE SEQUENCE</scope>
    <source>
        <strain evidence="8">AF72</strain>
    </source>
</reference>
<keyword evidence="4" id="KW-0653">Protein transport</keyword>
<evidence type="ECO:0000313" key="9">
    <source>
        <dbReference type="Proteomes" id="UP001177023"/>
    </source>
</evidence>
<evidence type="ECO:0000256" key="2">
    <source>
        <dbReference type="ARBA" id="ARBA00006613"/>
    </source>
</evidence>
<dbReference type="InterPro" id="IPR002553">
    <property type="entry name" value="Clathrin/coatomer_adapt-like_N"/>
</dbReference>
<dbReference type="EMBL" id="CATQJA010000663">
    <property type="protein sequence ID" value="CAJ0562728.1"/>
    <property type="molecule type" value="Genomic_DNA"/>
</dbReference>
<evidence type="ECO:0000256" key="3">
    <source>
        <dbReference type="ARBA" id="ARBA00022448"/>
    </source>
</evidence>
<dbReference type="Proteomes" id="UP001177023">
    <property type="component" value="Unassembled WGS sequence"/>
</dbReference>
<dbReference type="InterPro" id="IPR026739">
    <property type="entry name" value="AP_beta"/>
</dbReference>
<dbReference type="EMBL" id="CATQJA010002600">
    <property type="protein sequence ID" value="CAJ0572564.1"/>
    <property type="molecule type" value="Genomic_DNA"/>
</dbReference>
<dbReference type="PANTHER" id="PTHR11134">
    <property type="entry name" value="ADAPTOR COMPLEX SUBUNIT BETA FAMILY MEMBER"/>
    <property type="match status" value="1"/>
</dbReference>
<comment type="similarity">
    <text evidence="2">Belongs to the adaptor complexes large subunit family.</text>
</comment>
<dbReference type="InterPro" id="IPR016342">
    <property type="entry name" value="AP_complex_bsu_1_2_4"/>
</dbReference>
<evidence type="ECO:0000313" key="7">
    <source>
        <dbReference type="EMBL" id="CAJ0562728.1"/>
    </source>
</evidence>
<feature type="domain" description="Clathrin/coatomer adaptor adaptin-like N-terminal" evidence="6">
    <location>
        <begin position="33"/>
        <end position="533"/>
    </location>
</feature>
<organism evidence="8 9">
    <name type="scientific">Mesorhabditis spiculigera</name>
    <dbReference type="NCBI Taxonomy" id="96644"/>
    <lineage>
        <taxon>Eukaryota</taxon>
        <taxon>Metazoa</taxon>
        <taxon>Ecdysozoa</taxon>
        <taxon>Nematoda</taxon>
        <taxon>Chromadorea</taxon>
        <taxon>Rhabditida</taxon>
        <taxon>Rhabditina</taxon>
        <taxon>Rhabditomorpha</taxon>
        <taxon>Rhabditoidea</taxon>
        <taxon>Rhabditidae</taxon>
        <taxon>Mesorhabditinae</taxon>
        <taxon>Mesorhabditis</taxon>
    </lineage>
</organism>
<protein>
    <recommendedName>
        <fullName evidence="6">Clathrin/coatomer adaptor adaptin-like N-terminal domain-containing protein</fullName>
    </recommendedName>
</protein>
<dbReference type="GO" id="GO:0006886">
    <property type="term" value="P:intracellular protein transport"/>
    <property type="evidence" value="ECO:0007669"/>
    <property type="project" value="InterPro"/>
</dbReference>
<evidence type="ECO:0000256" key="1">
    <source>
        <dbReference type="ARBA" id="ARBA00004308"/>
    </source>
</evidence>
<evidence type="ECO:0000256" key="5">
    <source>
        <dbReference type="ARBA" id="ARBA00023136"/>
    </source>
</evidence>
<keyword evidence="5" id="KW-0472">Membrane</keyword>
<dbReference type="AlphaFoldDB" id="A0AA36G4F2"/>
<feature type="non-terminal residue" evidence="8">
    <location>
        <position position="614"/>
    </location>
</feature>
<dbReference type="GO" id="GO:0012505">
    <property type="term" value="C:endomembrane system"/>
    <property type="evidence" value="ECO:0007669"/>
    <property type="project" value="UniProtKB-SubCell"/>
</dbReference>